<keyword evidence="2" id="KW-0813">Transport</keyword>
<protein>
    <submittedName>
        <fullName evidence="6">Bacitracin ABC transporter ATP-binding protein</fullName>
    </submittedName>
</protein>
<dbReference type="InterPro" id="IPR003439">
    <property type="entry name" value="ABC_transporter-like_ATP-bd"/>
</dbReference>
<evidence type="ECO:0000313" key="7">
    <source>
        <dbReference type="Proteomes" id="UP000593842"/>
    </source>
</evidence>
<evidence type="ECO:0000256" key="4">
    <source>
        <dbReference type="ARBA" id="ARBA00022840"/>
    </source>
</evidence>
<dbReference type="SUPFAM" id="SSF52540">
    <property type="entry name" value="P-loop containing nucleoside triphosphate hydrolases"/>
    <property type="match status" value="1"/>
</dbReference>
<organism evidence="6 7">
    <name type="scientific">Faecalibacillus intestinalis</name>
    <dbReference type="NCBI Taxonomy" id="1982626"/>
    <lineage>
        <taxon>Bacteria</taxon>
        <taxon>Bacillati</taxon>
        <taxon>Bacillota</taxon>
        <taxon>Erysipelotrichia</taxon>
        <taxon>Erysipelotrichales</taxon>
        <taxon>Coprobacillaceae</taxon>
        <taxon>Faecalibacillus</taxon>
    </lineage>
</organism>
<feature type="domain" description="ABC transporter" evidence="5">
    <location>
        <begin position="6"/>
        <end position="231"/>
    </location>
</feature>
<reference evidence="7" key="1">
    <citation type="submission" date="2020-09" db="EMBL/GenBank/DDBJ databases">
        <title>Complete genome sequencing of Faecalibacillus intestinalis strain 14EGH31.</title>
        <authorList>
            <person name="Sakamoto M."/>
            <person name="Murakami T."/>
            <person name="Mori H."/>
        </authorList>
    </citation>
    <scope>NUCLEOTIDE SEQUENCE [LARGE SCALE GENOMIC DNA]</scope>
    <source>
        <strain evidence="7">14EGH31</strain>
    </source>
</reference>
<dbReference type="InterPro" id="IPR003593">
    <property type="entry name" value="AAA+_ATPase"/>
</dbReference>
<dbReference type="PANTHER" id="PTHR43335:SF8">
    <property type="entry name" value="ABC TRANSPORTER, ATP-BINDING PROTEIN"/>
    <property type="match status" value="1"/>
</dbReference>
<dbReference type="InterPro" id="IPR017871">
    <property type="entry name" value="ABC_transporter-like_CS"/>
</dbReference>
<keyword evidence="3" id="KW-0547">Nucleotide-binding</keyword>
<comment type="similarity">
    <text evidence="1">Belongs to the ABC transporter superfamily.</text>
</comment>
<dbReference type="GO" id="GO:0005524">
    <property type="term" value="F:ATP binding"/>
    <property type="evidence" value="ECO:0007669"/>
    <property type="project" value="UniProtKB-KW"/>
</dbReference>
<dbReference type="EMBL" id="AP024085">
    <property type="protein sequence ID" value="BCL56623.1"/>
    <property type="molecule type" value="Genomic_DNA"/>
</dbReference>
<gene>
    <name evidence="6" type="ORF">Fi14EGH31_03350</name>
</gene>
<evidence type="ECO:0000256" key="3">
    <source>
        <dbReference type="ARBA" id="ARBA00022741"/>
    </source>
</evidence>
<dbReference type="PROSITE" id="PS00211">
    <property type="entry name" value="ABC_TRANSPORTER_1"/>
    <property type="match status" value="1"/>
</dbReference>
<dbReference type="InterPro" id="IPR027417">
    <property type="entry name" value="P-loop_NTPase"/>
</dbReference>
<dbReference type="KEGG" id="fit:Fi14EGH31_03350"/>
<sequence length="305" mass="34627">MSDTVIKMNSISKKIRNTVILNDLNMTVYENDIYGFIGQNGAGKSTTMKIIMSLVKETQGQLELFESTDNQVNRGRIGAIIEQPAFYPYMTAYENLQYYIKFKGIVEANSIENVLKMVGLENAATKKYKNYSLGMKQRLGLALALINNPDLLILDEPLNGLDPQGIAELRETLRHLNKKYGITMVISSHILDELEMIATRYGFIHKGHMIEEITVDELHEKLKKYISLDVENISLATITIEQKLNTVNYKVVNDHTIYLYDYVNDGAKVASTLIKEGVMIEKMNVSNMSLENYYFSLIKGVENNV</sequence>
<keyword evidence="4 6" id="KW-0067">ATP-binding</keyword>
<dbReference type="SMART" id="SM00382">
    <property type="entry name" value="AAA"/>
    <property type="match status" value="1"/>
</dbReference>
<dbReference type="Proteomes" id="UP000593842">
    <property type="component" value="Chromosome"/>
</dbReference>
<dbReference type="Pfam" id="PF00005">
    <property type="entry name" value="ABC_tran"/>
    <property type="match status" value="1"/>
</dbReference>
<dbReference type="AlphaFoldDB" id="A0A7I8DXY9"/>
<dbReference type="Gene3D" id="3.40.50.300">
    <property type="entry name" value="P-loop containing nucleotide triphosphate hydrolases"/>
    <property type="match status" value="1"/>
</dbReference>
<accession>A0A7I8DXY9</accession>
<dbReference type="GO" id="GO:0016887">
    <property type="term" value="F:ATP hydrolysis activity"/>
    <property type="evidence" value="ECO:0007669"/>
    <property type="project" value="InterPro"/>
</dbReference>
<evidence type="ECO:0000256" key="2">
    <source>
        <dbReference type="ARBA" id="ARBA00022448"/>
    </source>
</evidence>
<dbReference type="GeneID" id="70578761"/>
<evidence type="ECO:0000313" key="6">
    <source>
        <dbReference type="EMBL" id="BCL56623.1"/>
    </source>
</evidence>
<evidence type="ECO:0000259" key="5">
    <source>
        <dbReference type="PROSITE" id="PS50893"/>
    </source>
</evidence>
<evidence type="ECO:0000256" key="1">
    <source>
        <dbReference type="ARBA" id="ARBA00005417"/>
    </source>
</evidence>
<name>A0A7I8DXY9_9FIRM</name>
<dbReference type="PANTHER" id="PTHR43335">
    <property type="entry name" value="ABC TRANSPORTER, ATP-BINDING PROTEIN"/>
    <property type="match status" value="1"/>
</dbReference>
<proteinExistence type="inferred from homology"/>
<dbReference type="RefSeq" id="WP_117482005.1">
    <property type="nucleotide sequence ID" value="NZ_AP024085.1"/>
</dbReference>
<dbReference type="PROSITE" id="PS50893">
    <property type="entry name" value="ABC_TRANSPORTER_2"/>
    <property type="match status" value="1"/>
</dbReference>